<dbReference type="GO" id="GO:0035861">
    <property type="term" value="C:site of double-strand break"/>
    <property type="evidence" value="ECO:0000318"/>
    <property type="project" value="GO_Central"/>
</dbReference>
<dbReference type="Pfam" id="PF11799">
    <property type="entry name" value="IMS_C"/>
    <property type="match status" value="1"/>
</dbReference>
<keyword evidence="4" id="KW-0227">DNA damage</keyword>
<dbReference type="FunFam" id="1.10.150.20:FF:000014">
    <property type="entry name" value="Polymerase (DNA directed), eta"/>
    <property type="match status" value="1"/>
</dbReference>
<dbReference type="InterPro" id="IPR041298">
    <property type="entry name" value="UBZ3"/>
</dbReference>
<keyword evidence="7" id="KW-0234">DNA repair</keyword>
<dbReference type="Gene3D" id="3.30.70.270">
    <property type="match status" value="1"/>
</dbReference>
<evidence type="ECO:0000256" key="5">
    <source>
        <dbReference type="ARBA" id="ARBA00022771"/>
    </source>
</evidence>
<dbReference type="PROSITE" id="PS51907">
    <property type="entry name" value="ZF_UBZ3"/>
    <property type="match status" value="1"/>
</dbReference>
<dbReference type="SUPFAM" id="SSF100879">
    <property type="entry name" value="Lesion bypass DNA polymerase (Y-family), little finger domain"/>
    <property type="match status" value="1"/>
</dbReference>
<dbReference type="Proteomes" id="UP000002149">
    <property type="component" value="Chromosome 5"/>
</dbReference>
<dbReference type="GO" id="GO:0008270">
    <property type="term" value="F:zinc ion binding"/>
    <property type="evidence" value="ECO:0007669"/>
    <property type="project" value="UniProtKB-KW"/>
</dbReference>
<dbReference type="GeneID" id="3257502"/>
<dbReference type="GO" id="GO:0005657">
    <property type="term" value="C:replication fork"/>
    <property type="evidence" value="ECO:0000318"/>
    <property type="project" value="GO_Central"/>
</dbReference>
<feature type="compositionally biased region" description="Low complexity" evidence="10">
    <location>
        <begin position="585"/>
        <end position="602"/>
    </location>
</feature>
<keyword evidence="8" id="KW-0539">Nucleus</keyword>
<sequence>MSISVGSSRKKEGRVVPTYRHLLSLQALTPANPLRTIAHCDIDAAYAQFEQVRLGLPDDIPLICAQWQSIIAVNYPARKYGIKRFTSIEDAKKMCPHLRIQHVATYRNGESEAGYWDDVDPRTHKVSLDVYRRESLKILAIFKEKIPRGEIEKASIDEAFLDLTPMVIERLLAAHPYLSKVPEDAPNGLDSPLPPPPPIDWSNAGSVFPIDGKEDGSGTDHQEDKEEDERSEDGDEFDGRTSGSNRDSWEDWALCMGGELMSNVREEVYLRLHYTCTAGIAHNKAMAKLCSAWKKPNNQTILRTAAVPAFLNGRDFTDIRSLGGKLGAAIAQQFGAKTVGDMLTVSLDEMQRKFGEESIWVYNILRGIDHSEVTDRVATKSMLASKSIRPAVTSPQQGHQWLSILAGELNVRLRQSREIMPGLWPKTLVLSYRQGIEPTRSRQIPFPFTRNLSTDYIMKYAKKLWDEATQPMLKGNMKLNVIALSFTGLEKLEEGQQGIEGFFSNTKPKAADESTIGPSSSTTMPRVISKLNNISKRTRSPSSDSSSTIPTAVEVLPSKKVRPMNQPLSKRKKGLDAFLIKKPSDVTSSSSHSNISTPSSASVSDLEITPIEPPQSSRISSHTKTDMDSWTCPKCAQTFTVPDELDLGEEQVGLLRSMKQEHEDWHFAKSLQDGGDGNGGTSAPGQRRSNTTPSLGQKEKRNVEGIRAFFTPKPQ</sequence>
<evidence type="ECO:0000259" key="11">
    <source>
        <dbReference type="PROSITE" id="PS50173"/>
    </source>
</evidence>
<dbReference type="CDD" id="cd01702">
    <property type="entry name" value="PolY_Pol_eta"/>
    <property type="match status" value="1"/>
</dbReference>
<dbReference type="FunCoup" id="Q5KGG8">
    <property type="interactions" value="213"/>
</dbReference>
<evidence type="ECO:0000256" key="1">
    <source>
        <dbReference type="ARBA" id="ARBA00004123"/>
    </source>
</evidence>
<evidence type="ECO:0000313" key="13">
    <source>
        <dbReference type="EMBL" id="AAW43892.2"/>
    </source>
</evidence>
<dbReference type="GO" id="GO:0070987">
    <property type="term" value="P:error-free translesion synthesis"/>
    <property type="evidence" value="ECO:0007669"/>
    <property type="project" value="UniProtKB-ARBA"/>
</dbReference>
<dbReference type="FunFam" id="3.30.1490.100:FF:000009">
    <property type="entry name" value="DNA polymerase eta subunit"/>
    <property type="match status" value="1"/>
</dbReference>
<keyword evidence="3" id="KW-0479">Metal-binding</keyword>
<feature type="compositionally biased region" description="Acidic residues" evidence="10">
    <location>
        <begin position="225"/>
        <end position="236"/>
    </location>
</feature>
<feature type="region of interest" description="Disordered" evidence="10">
    <location>
        <begin position="665"/>
        <end position="715"/>
    </location>
</feature>
<feature type="region of interest" description="Disordered" evidence="10">
    <location>
        <begin position="183"/>
        <end position="245"/>
    </location>
</feature>
<reference evidence="13 14" key="1">
    <citation type="journal article" date="2005" name="Science">
        <title>The genome of the basidiomycetous yeast and human pathogen Cryptococcus neoformans.</title>
        <authorList>
            <person name="Loftus B.J."/>
            <person name="Fung E."/>
            <person name="Roncaglia P."/>
            <person name="Rowley D."/>
            <person name="Amedeo P."/>
            <person name="Bruno D."/>
            <person name="Vamathevan J."/>
            <person name="Miranda M."/>
            <person name="Anderson I.J."/>
            <person name="Fraser J.A."/>
            <person name="Allen J.E."/>
            <person name="Bosdet I.E."/>
            <person name="Brent M.R."/>
            <person name="Chiu R."/>
            <person name="Doering T.L."/>
            <person name="Donlin M.J."/>
            <person name="D'Souza C.A."/>
            <person name="Fox D.S."/>
            <person name="Grinberg V."/>
            <person name="Fu J."/>
            <person name="Fukushima M."/>
            <person name="Haas B.J."/>
            <person name="Huang J.C."/>
            <person name="Janbon G."/>
            <person name="Jones S.J."/>
            <person name="Koo H.L."/>
            <person name="Krzywinski M.I."/>
            <person name="Kwon-Chung J.K."/>
            <person name="Lengeler K.B."/>
            <person name="Maiti R."/>
            <person name="Marra M.A."/>
            <person name="Marra R.E."/>
            <person name="Mathewson C.A."/>
            <person name="Mitchell T.G."/>
            <person name="Pertea M."/>
            <person name="Riggs F.R."/>
            <person name="Salzberg S.L."/>
            <person name="Schein J.E."/>
            <person name="Shvartsbeyn A."/>
            <person name="Shin H."/>
            <person name="Shumway M."/>
            <person name="Specht C.A."/>
            <person name="Suh B.B."/>
            <person name="Tenney A."/>
            <person name="Utterback T.R."/>
            <person name="Wickes B.L."/>
            <person name="Wortman J.R."/>
            <person name="Wye N.H."/>
            <person name="Kronstad J.W."/>
            <person name="Lodge J.K."/>
            <person name="Heitman J."/>
            <person name="Davis R.W."/>
            <person name="Fraser C.M."/>
            <person name="Hyman R.W."/>
        </authorList>
    </citation>
    <scope>NUCLEOTIDE SEQUENCE [LARGE SCALE GENOMIC DNA]</scope>
    <source>
        <strain evidence="14">JEC21 / ATCC MYA-565</strain>
    </source>
</reference>
<dbReference type="PROSITE" id="PS50173">
    <property type="entry name" value="UMUC"/>
    <property type="match status" value="1"/>
</dbReference>
<dbReference type="Pfam" id="PF00817">
    <property type="entry name" value="IMS"/>
    <property type="match status" value="1"/>
</dbReference>
<dbReference type="GO" id="GO:0042276">
    <property type="term" value="P:error-prone translesion synthesis"/>
    <property type="evidence" value="ECO:0000318"/>
    <property type="project" value="GO_Central"/>
</dbReference>
<dbReference type="KEGG" id="cne:CNE03660"/>
<dbReference type="Gene3D" id="1.10.150.20">
    <property type="entry name" value="5' to 3' exonuclease, C-terminal subdomain"/>
    <property type="match status" value="1"/>
</dbReference>
<dbReference type="GO" id="GO:0003887">
    <property type="term" value="F:DNA-directed DNA polymerase activity"/>
    <property type="evidence" value="ECO:0000318"/>
    <property type="project" value="GO_Central"/>
</dbReference>
<dbReference type="InterPro" id="IPR036775">
    <property type="entry name" value="DNA_pol_Y-fam_lit_finger_sf"/>
</dbReference>
<evidence type="ECO:0000256" key="6">
    <source>
        <dbReference type="ARBA" id="ARBA00022833"/>
    </source>
</evidence>
<dbReference type="InterPro" id="IPR043128">
    <property type="entry name" value="Rev_trsase/Diguanyl_cyclase"/>
</dbReference>
<evidence type="ECO:0000313" key="14">
    <source>
        <dbReference type="Proteomes" id="UP000002149"/>
    </source>
</evidence>
<dbReference type="Pfam" id="PF18439">
    <property type="entry name" value="zf_UBZ"/>
    <property type="match status" value="1"/>
</dbReference>
<dbReference type="GO" id="GO:0007064">
    <property type="term" value="P:mitotic sister chromatid cohesion"/>
    <property type="evidence" value="ECO:0007669"/>
    <property type="project" value="UniProtKB-ARBA"/>
</dbReference>
<name>Q5KGG8_CRYD1</name>
<evidence type="ECO:0000256" key="7">
    <source>
        <dbReference type="ARBA" id="ARBA00023204"/>
    </source>
</evidence>
<evidence type="ECO:0000256" key="10">
    <source>
        <dbReference type="SAM" id="MobiDB-lite"/>
    </source>
</evidence>
<keyword evidence="5" id="KW-0863">Zinc-finger</keyword>
<accession>Q5KGG8</accession>
<evidence type="ECO:0000256" key="3">
    <source>
        <dbReference type="ARBA" id="ARBA00022723"/>
    </source>
</evidence>
<evidence type="ECO:0000256" key="4">
    <source>
        <dbReference type="ARBA" id="ARBA00022763"/>
    </source>
</evidence>
<evidence type="ECO:0000256" key="2">
    <source>
        <dbReference type="ARBA" id="ARBA00022679"/>
    </source>
</evidence>
<dbReference type="VEuPathDB" id="FungiDB:CNE03660"/>
<dbReference type="AlphaFoldDB" id="Q5KGG8"/>
<keyword evidence="2" id="KW-0808">Transferase</keyword>
<dbReference type="SUPFAM" id="SSF56672">
    <property type="entry name" value="DNA/RNA polymerases"/>
    <property type="match status" value="1"/>
</dbReference>
<dbReference type="Pfam" id="PF21704">
    <property type="entry name" value="POLH-Rev1_HhH"/>
    <property type="match status" value="1"/>
</dbReference>
<feature type="domain" description="UBZ3-type" evidence="12">
    <location>
        <begin position="625"/>
        <end position="674"/>
    </location>
</feature>
<organism evidence="13 14">
    <name type="scientific">Cryptococcus deneoformans (strain JEC21 / ATCC MYA-565)</name>
    <name type="common">Cryptococcus neoformans var. neoformans serotype D</name>
    <dbReference type="NCBI Taxonomy" id="214684"/>
    <lineage>
        <taxon>Eukaryota</taxon>
        <taxon>Fungi</taxon>
        <taxon>Dikarya</taxon>
        <taxon>Basidiomycota</taxon>
        <taxon>Agaricomycotina</taxon>
        <taxon>Tremellomycetes</taxon>
        <taxon>Tremellales</taxon>
        <taxon>Cryptococcaceae</taxon>
        <taxon>Cryptococcus</taxon>
        <taxon>Cryptococcus neoformans species complex</taxon>
    </lineage>
</organism>
<dbReference type="InterPro" id="IPR043502">
    <property type="entry name" value="DNA/RNA_pol_sf"/>
</dbReference>
<dbReference type="InterPro" id="IPR017961">
    <property type="entry name" value="DNA_pol_Y-fam_little_finger"/>
</dbReference>
<keyword evidence="6" id="KW-0862">Zinc</keyword>
<proteinExistence type="predicted"/>
<dbReference type="eggNOG" id="KOG2095">
    <property type="taxonomic scope" value="Eukaryota"/>
</dbReference>
<feature type="compositionally biased region" description="Polar residues" evidence="10">
    <location>
        <begin position="683"/>
        <end position="695"/>
    </location>
</feature>
<dbReference type="GO" id="GO:0005634">
    <property type="term" value="C:nucleus"/>
    <property type="evidence" value="ECO:0000318"/>
    <property type="project" value="GO_Central"/>
</dbReference>
<protein>
    <recommendedName>
        <fullName evidence="9">DNA polymerase eta</fullName>
    </recommendedName>
</protein>
<dbReference type="InterPro" id="IPR001126">
    <property type="entry name" value="UmuC"/>
</dbReference>
<gene>
    <name evidence="13" type="ordered locus">CNE03660</name>
</gene>
<dbReference type="InParanoid" id="Q5KGG8"/>
<feature type="compositionally biased region" description="Low complexity" evidence="10">
    <location>
        <begin position="540"/>
        <end position="550"/>
    </location>
</feature>
<dbReference type="HOGENOM" id="CLU_012348_7_1_1"/>
<evidence type="ECO:0000259" key="12">
    <source>
        <dbReference type="PROSITE" id="PS51907"/>
    </source>
</evidence>
<dbReference type="OrthoDB" id="5723at2759"/>
<comment type="subcellular location">
    <subcellularLocation>
        <location evidence="1">Nucleus</location>
    </subcellularLocation>
</comment>
<feature type="compositionally biased region" description="Basic and acidic residues" evidence="10">
    <location>
        <begin position="211"/>
        <end position="224"/>
    </location>
</feature>
<dbReference type="PIRSF" id="PIRSF036603">
    <property type="entry name" value="DPol_eta"/>
    <property type="match status" value="1"/>
</dbReference>
<evidence type="ECO:0000256" key="9">
    <source>
        <dbReference type="ARBA" id="ARBA00044975"/>
    </source>
</evidence>
<dbReference type="FunFam" id="3.40.1170.60:FF:000008">
    <property type="entry name" value="DNA polymerase eta subunit"/>
    <property type="match status" value="1"/>
</dbReference>
<evidence type="ECO:0000256" key="8">
    <source>
        <dbReference type="ARBA" id="ARBA00023242"/>
    </source>
</evidence>
<dbReference type="PaxDb" id="214684-Q5KGG8"/>
<dbReference type="GO" id="GO:0003684">
    <property type="term" value="F:damaged DNA binding"/>
    <property type="evidence" value="ECO:0007669"/>
    <property type="project" value="InterPro"/>
</dbReference>
<dbReference type="GO" id="GO:0006281">
    <property type="term" value="P:DNA repair"/>
    <property type="evidence" value="ECO:0007669"/>
    <property type="project" value="UniProtKB-KW"/>
</dbReference>
<dbReference type="STRING" id="214684.Q5KGG8"/>
<feature type="domain" description="UmuC" evidence="11">
    <location>
        <begin position="37"/>
        <end position="323"/>
    </location>
</feature>
<dbReference type="InterPro" id="IPR052230">
    <property type="entry name" value="DNA_polymerase_eta"/>
</dbReference>
<dbReference type="Gene3D" id="3.40.1170.60">
    <property type="match status" value="1"/>
</dbReference>
<dbReference type="PANTHER" id="PTHR45873">
    <property type="entry name" value="DNA POLYMERASE ETA"/>
    <property type="match status" value="1"/>
</dbReference>
<feature type="region of interest" description="Disordered" evidence="10">
    <location>
        <begin position="503"/>
        <end position="629"/>
    </location>
</feature>
<dbReference type="PANTHER" id="PTHR45873:SF1">
    <property type="entry name" value="DNA POLYMERASE ETA"/>
    <property type="match status" value="1"/>
</dbReference>
<dbReference type="RefSeq" id="XP_024512983.1">
    <property type="nucleotide sequence ID" value="XM_024657259.1"/>
</dbReference>
<dbReference type="Gene3D" id="3.30.1490.100">
    <property type="entry name" value="DNA polymerase, Y-family, little finger domain"/>
    <property type="match status" value="1"/>
</dbReference>
<keyword evidence="14" id="KW-1185">Reference proteome</keyword>
<dbReference type="EMBL" id="AE017345">
    <property type="protein sequence ID" value="AAW43892.2"/>
    <property type="molecule type" value="Genomic_DNA"/>
</dbReference>
<dbReference type="GO" id="GO:0009314">
    <property type="term" value="P:response to radiation"/>
    <property type="evidence" value="ECO:0000318"/>
    <property type="project" value="GO_Central"/>
</dbReference>